<evidence type="ECO:0000313" key="1">
    <source>
        <dbReference type="EMBL" id="BCI66798.1"/>
    </source>
</evidence>
<evidence type="ECO:0008006" key="3">
    <source>
        <dbReference type="Google" id="ProtNLM"/>
    </source>
</evidence>
<protein>
    <recommendedName>
        <fullName evidence="3">Nucleoside 2-deoxyribosyltransferase</fullName>
    </recommendedName>
</protein>
<proteinExistence type="predicted"/>
<sequence length="299" mass="34276">MLNKEKVEKPFPLVLIKVCKLENNKPFVFVLMPFDKIFDDVYNLGIKGAVEQSGMFCQRVDEQIFHKENILTRIYNQINTADVIVADMTGRNPNVFYEVGYAHAKGKLCILLTNNSQDIPFDLKHHRHLVYNSVSHLKDQLTSDLQHVLVESEKPIAVSLNSIEGDLEKTEYTATAIVTISFDMQNKTDAQSPDIETIYFYTGKGWYFSQDGQECMSTESDMPDFGQRHFIKSPVSRIGRKGWVPLKLIGRKVMGRSWSGDELQDSYDLNGFVLMKVRTPYQDFLSRIELKITADTIPF</sequence>
<dbReference type="Gene3D" id="3.40.50.450">
    <property type="match status" value="1"/>
</dbReference>
<dbReference type="EMBL" id="AP023326">
    <property type="protein sequence ID" value="BCI66798.1"/>
    <property type="molecule type" value="Genomic_DNA"/>
</dbReference>
<dbReference type="SUPFAM" id="SSF52309">
    <property type="entry name" value="N-(deoxy)ribosyltransferase-like"/>
    <property type="match status" value="1"/>
</dbReference>
<accession>A0A6S6PG73</accession>
<dbReference type="AlphaFoldDB" id="A0A6S6PG73"/>
<dbReference type="Proteomes" id="UP000515220">
    <property type="component" value="Chromosome"/>
</dbReference>
<gene>
    <name evidence="1" type="ORF">AAJCM20276_14220</name>
</gene>
<name>A0A6S6PG73_ACEAC</name>
<organism evidence="1 2">
    <name type="scientific">Acetobacter aceti</name>
    <dbReference type="NCBI Taxonomy" id="435"/>
    <lineage>
        <taxon>Bacteria</taxon>
        <taxon>Pseudomonadati</taxon>
        <taxon>Pseudomonadota</taxon>
        <taxon>Alphaproteobacteria</taxon>
        <taxon>Acetobacterales</taxon>
        <taxon>Acetobacteraceae</taxon>
        <taxon>Acetobacter</taxon>
        <taxon>Acetobacter subgen. Acetobacter</taxon>
    </lineage>
</organism>
<dbReference type="Pfam" id="PF05014">
    <property type="entry name" value="Nuc_deoxyrib_tr"/>
    <property type="match status" value="1"/>
</dbReference>
<evidence type="ECO:0000313" key="2">
    <source>
        <dbReference type="Proteomes" id="UP000515220"/>
    </source>
</evidence>
<dbReference type="InterPro" id="IPR007710">
    <property type="entry name" value="Nucleoside_deoxyribTrfase"/>
</dbReference>
<reference evidence="1 2" key="1">
    <citation type="submission" date="2020-07" db="EMBL/GenBank/DDBJ databases">
        <title>Complete Genome Sequence of an acetic acid bacterium, Acetobacter aceti JCM20276.</title>
        <authorList>
            <person name="Hirose Y."/>
            <person name="Mihara H."/>
        </authorList>
    </citation>
    <scope>NUCLEOTIDE SEQUENCE [LARGE SCALE GENOMIC DNA]</scope>
    <source>
        <strain evidence="1 2">JCM20276</strain>
    </source>
</reference>